<feature type="compositionally biased region" description="Acidic residues" evidence="1">
    <location>
        <begin position="26"/>
        <end position="38"/>
    </location>
</feature>
<evidence type="ECO:0000313" key="2">
    <source>
        <dbReference type="EMBL" id="GJT63355.1"/>
    </source>
</evidence>
<comment type="caution">
    <text evidence="2">The sequence shown here is derived from an EMBL/GenBank/DDBJ whole genome shotgun (WGS) entry which is preliminary data.</text>
</comment>
<dbReference type="Proteomes" id="UP001151760">
    <property type="component" value="Unassembled WGS sequence"/>
</dbReference>
<gene>
    <name evidence="2" type="ORF">Tco_1006888</name>
</gene>
<proteinExistence type="predicted"/>
<protein>
    <submittedName>
        <fullName evidence="2">Uncharacterized protein</fullName>
    </submittedName>
</protein>
<sequence length="85" mass="9573">MMVVKEIVSRLLEEVEVSLLGKKQDVDDEEEEDEEGESGSEVGGQRYKKRGKLKIFVPPGGGPISPGETTLDDEEMFWDEDEELE</sequence>
<evidence type="ECO:0000256" key="1">
    <source>
        <dbReference type="SAM" id="MobiDB-lite"/>
    </source>
</evidence>
<feature type="region of interest" description="Disordered" evidence="1">
    <location>
        <begin position="21"/>
        <end position="85"/>
    </location>
</feature>
<reference evidence="2" key="2">
    <citation type="submission" date="2022-01" db="EMBL/GenBank/DDBJ databases">
        <authorList>
            <person name="Yamashiro T."/>
            <person name="Shiraishi A."/>
            <person name="Satake H."/>
            <person name="Nakayama K."/>
        </authorList>
    </citation>
    <scope>NUCLEOTIDE SEQUENCE</scope>
</reference>
<reference evidence="2" key="1">
    <citation type="journal article" date="2022" name="Int. J. Mol. Sci.">
        <title>Draft Genome of Tanacetum Coccineum: Genomic Comparison of Closely Related Tanacetum-Family Plants.</title>
        <authorList>
            <person name="Yamashiro T."/>
            <person name="Shiraishi A."/>
            <person name="Nakayama K."/>
            <person name="Satake H."/>
        </authorList>
    </citation>
    <scope>NUCLEOTIDE SEQUENCE</scope>
</reference>
<organism evidence="2 3">
    <name type="scientific">Tanacetum coccineum</name>
    <dbReference type="NCBI Taxonomy" id="301880"/>
    <lineage>
        <taxon>Eukaryota</taxon>
        <taxon>Viridiplantae</taxon>
        <taxon>Streptophyta</taxon>
        <taxon>Embryophyta</taxon>
        <taxon>Tracheophyta</taxon>
        <taxon>Spermatophyta</taxon>
        <taxon>Magnoliopsida</taxon>
        <taxon>eudicotyledons</taxon>
        <taxon>Gunneridae</taxon>
        <taxon>Pentapetalae</taxon>
        <taxon>asterids</taxon>
        <taxon>campanulids</taxon>
        <taxon>Asterales</taxon>
        <taxon>Asteraceae</taxon>
        <taxon>Asteroideae</taxon>
        <taxon>Anthemideae</taxon>
        <taxon>Anthemidinae</taxon>
        <taxon>Tanacetum</taxon>
    </lineage>
</organism>
<accession>A0ABQ5FJ77</accession>
<evidence type="ECO:0000313" key="3">
    <source>
        <dbReference type="Proteomes" id="UP001151760"/>
    </source>
</evidence>
<feature type="compositionally biased region" description="Acidic residues" evidence="1">
    <location>
        <begin position="70"/>
        <end position="85"/>
    </location>
</feature>
<dbReference type="EMBL" id="BQNB010017454">
    <property type="protein sequence ID" value="GJT63355.1"/>
    <property type="molecule type" value="Genomic_DNA"/>
</dbReference>
<name>A0ABQ5FJ77_9ASTR</name>
<keyword evidence="3" id="KW-1185">Reference proteome</keyword>